<comment type="caution">
    <text evidence="3">The sequence shown here is derived from an EMBL/GenBank/DDBJ whole genome shotgun (WGS) entry which is preliminary data.</text>
</comment>
<proteinExistence type="predicted"/>
<dbReference type="Proteomes" id="UP000886251">
    <property type="component" value="Unassembled WGS sequence"/>
</dbReference>
<evidence type="ECO:0000259" key="2">
    <source>
        <dbReference type="PROSITE" id="PS51782"/>
    </source>
</evidence>
<dbReference type="SUPFAM" id="SSF54106">
    <property type="entry name" value="LysM domain"/>
    <property type="match status" value="1"/>
</dbReference>
<dbReference type="InterPro" id="IPR013783">
    <property type="entry name" value="Ig-like_fold"/>
</dbReference>
<dbReference type="InterPro" id="IPR036779">
    <property type="entry name" value="LysM_dom_sf"/>
</dbReference>
<dbReference type="PROSITE" id="PS51782">
    <property type="entry name" value="LYSM"/>
    <property type="match status" value="1"/>
</dbReference>
<organism evidence="3 4">
    <name type="scientific">Sedimenticola thiotaurini</name>
    <dbReference type="NCBI Taxonomy" id="1543721"/>
    <lineage>
        <taxon>Bacteria</taxon>
        <taxon>Pseudomonadati</taxon>
        <taxon>Pseudomonadota</taxon>
        <taxon>Gammaproteobacteria</taxon>
        <taxon>Chromatiales</taxon>
        <taxon>Sedimenticolaceae</taxon>
        <taxon>Sedimenticola</taxon>
    </lineage>
</organism>
<dbReference type="Gene3D" id="2.60.120.1440">
    <property type="match status" value="1"/>
</dbReference>
<feature type="compositionally biased region" description="Gly residues" evidence="1">
    <location>
        <begin position="1"/>
        <end position="10"/>
    </location>
</feature>
<gene>
    <name evidence="3" type="ORF">ENI96_11830</name>
</gene>
<dbReference type="EMBL" id="DRKP01000143">
    <property type="protein sequence ID" value="HEB97107.1"/>
    <property type="molecule type" value="Genomic_DNA"/>
</dbReference>
<dbReference type="Pfam" id="PF04773">
    <property type="entry name" value="FecR"/>
    <property type="match status" value="1"/>
</dbReference>
<dbReference type="CDD" id="cd00118">
    <property type="entry name" value="LysM"/>
    <property type="match status" value="1"/>
</dbReference>
<name>A0A831RKL3_9GAMM</name>
<accession>A0A831RKL3</accession>
<dbReference type="Pfam" id="PF01476">
    <property type="entry name" value="LysM"/>
    <property type="match status" value="1"/>
</dbReference>
<feature type="region of interest" description="Disordered" evidence="1">
    <location>
        <begin position="1"/>
        <end position="24"/>
    </location>
</feature>
<reference evidence="3" key="1">
    <citation type="journal article" date="2020" name="mSystems">
        <title>Genome- and Community-Level Interaction Insights into Carbon Utilization and Element Cycling Functions of Hydrothermarchaeota in Hydrothermal Sediment.</title>
        <authorList>
            <person name="Zhou Z."/>
            <person name="Liu Y."/>
            <person name="Xu W."/>
            <person name="Pan J."/>
            <person name="Luo Z.H."/>
            <person name="Li M."/>
        </authorList>
    </citation>
    <scope>NUCLEOTIDE SEQUENCE [LARGE SCALE GENOMIC DNA]</scope>
    <source>
        <strain evidence="3">HyVt-443</strain>
    </source>
</reference>
<dbReference type="AlphaFoldDB" id="A0A831RKL3"/>
<dbReference type="InterPro" id="IPR018392">
    <property type="entry name" value="LysM"/>
</dbReference>
<dbReference type="SMART" id="SM00257">
    <property type="entry name" value="LysM"/>
    <property type="match status" value="1"/>
</dbReference>
<dbReference type="Gene3D" id="3.10.350.10">
    <property type="entry name" value="LysM domain"/>
    <property type="match status" value="1"/>
</dbReference>
<evidence type="ECO:0000313" key="3">
    <source>
        <dbReference type="EMBL" id="HEB97107.1"/>
    </source>
</evidence>
<dbReference type="InterPro" id="IPR016930">
    <property type="entry name" value="UCP029644"/>
</dbReference>
<dbReference type="InterPro" id="IPR006860">
    <property type="entry name" value="FecR"/>
</dbReference>
<dbReference type="PIRSF" id="PIRSF029644">
    <property type="entry name" value="UCP029644"/>
    <property type="match status" value="1"/>
</dbReference>
<evidence type="ECO:0000256" key="1">
    <source>
        <dbReference type="SAM" id="MobiDB-lite"/>
    </source>
</evidence>
<dbReference type="PANTHER" id="PTHR38731">
    <property type="entry name" value="LIPL45-RELATED LIPOPROTEIN-RELATED"/>
    <property type="match status" value="1"/>
</dbReference>
<protein>
    <submittedName>
        <fullName evidence="3">LysM peptidoglycan-binding domain-containing protein</fullName>
    </submittedName>
</protein>
<dbReference type="Gene3D" id="2.60.40.10">
    <property type="entry name" value="Immunoglobulins"/>
    <property type="match status" value="3"/>
</dbReference>
<evidence type="ECO:0000313" key="4">
    <source>
        <dbReference type="Proteomes" id="UP000886251"/>
    </source>
</evidence>
<sequence>MHGSGSGEVGGFRSARHGPEQRDLKTGMKHSGIVKTYIFLCLWGFTLAAPAGEWIYQVKPGDNLWDLAQKYLVSMRYWRPLQRLNGIGDPLHMRPGLRLRVPESWSRIRTVGARIVALEGEPLIDPRGVTPERKARPGEIVGEGDRLRTPAGSRILLEFSDGSRLLLQSGGDLTLQRLEGYGDGEVGQTRLKLPVGRLENQANPKQIQGTRFEITTPSLVTAVRGTRYRLTVDDDGSRSRVEVVDGRVEAVGGGHRAQVAAGFGVVADAGSPPKQRRLLAPPTGVELPEVVEEVSVTLHPKPDPGAILYRVQIATPGDLAPPLYDRVFEPGPMLVDLTGLADATYVLRLRAVDRDGLEGMETVRTFELNTRPPAPVQLAPEQGAHFANPRPEFVWARPEEAVAYHFELAADRDMSRRLVDLPRVNGERLTLERPLASGDYHWRVTALDAAGRPGPTGALAEFRVLPEPPEAAPPQLEEDGITFRWRPGEEGQWYRFQLATDAAFEQIVEDRRMSQASVHLADPGPGTYFLRVKTIDEDGFEGPFGRVQTVVVPAPERDLGWLVLVPAAFMLLLSL</sequence>
<feature type="domain" description="LysM" evidence="2">
    <location>
        <begin position="54"/>
        <end position="101"/>
    </location>
</feature>